<dbReference type="CDD" id="cd00185">
    <property type="entry name" value="TNFRSF"/>
    <property type="match status" value="1"/>
</dbReference>
<proteinExistence type="predicted"/>
<organism evidence="6 7">
    <name type="scientific">Patiria miniata</name>
    <name type="common">Bat star</name>
    <name type="synonym">Asterina miniata</name>
    <dbReference type="NCBI Taxonomy" id="46514"/>
    <lineage>
        <taxon>Eukaryota</taxon>
        <taxon>Metazoa</taxon>
        <taxon>Echinodermata</taxon>
        <taxon>Eleutherozoa</taxon>
        <taxon>Asterozoa</taxon>
        <taxon>Asteroidea</taxon>
        <taxon>Valvatacea</taxon>
        <taxon>Valvatida</taxon>
        <taxon>Asterinidae</taxon>
        <taxon>Patiria</taxon>
    </lineage>
</organism>
<feature type="region of interest" description="Disordered" evidence="2">
    <location>
        <begin position="228"/>
        <end position="248"/>
    </location>
</feature>
<dbReference type="PROSITE" id="PS00652">
    <property type="entry name" value="TNFR_NGFR_1"/>
    <property type="match status" value="1"/>
</dbReference>
<evidence type="ECO:0000259" key="5">
    <source>
        <dbReference type="PROSITE" id="PS50050"/>
    </source>
</evidence>
<dbReference type="Gene3D" id="2.10.50.10">
    <property type="entry name" value="Tumor Necrosis Factor Receptor, subunit A, domain 2"/>
    <property type="match status" value="1"/>
</dbReference>
<feature type="repeat" description="TNFR-Cys" evidence="1">
    <location>
        <begin position="82"/>
        <end position="123"/>
    </location>
</feature>
<dbReference type="RefSeq" id="XP_038044157.1">
    <property type="nucleotide sequence ID" value="XM_038188229.1"/>
</dbReference>
<feature type="disulfide bond" evidence="1">
    <location>
        <begin position="102"/>
        <end position="115"/>
    </location>
</feature>
<dbReference type="OrthoDB" id="9408020at2759"/>
<keyword evidence="4" id="KW-0732">Signal</keyword>
<dbReference type="PROSITE" id="PS50050">
    <property type="entry name" value="TNFR_NGFR_2"/>
    <property type="match status" value="1"/>
</dbReference>
<keyword evidence="3" id="KW-0812">Transmembrane</keyword>
<dbReference type="Proteomes" id="UP000887568">
    <property type="component" value="Unplaced"/>
</dbReference>
<evidence type="ECO:0000313" key="7">
    <source>
        <dbReference type="Proteomes" id="UP000887568"/>
    </source>
</evidence>
<dbReference type="InterPro" id="IPR001368">
    <property type="entry name" value="TNFR/NGFR_Cys_rich_reg"/>
</dbReference>
<comment type="caution">
    <text evidence="1">Lacks conserved residue(s) required for the propagation of feature annotation.</text>
</comment>
<feature type="disulfide bond" evidence="1">
    <location>
        <begin position="105"/>
        <end position="123"/>
    </location>
</feature>
<feature type="signal peptide" evidence="4">
    <location>
        <begin position="1"/>
        <end position="22"/>
    </location>
</feature>
<protein>
    <recommendedName>
        <fullName evidence="5">TNFR-Cys domain-containing protein</fullName>
    </recommendedName>
</protein>
<evidence type="ECO:0000313" key="6">
    <source>
        <dbReference type="EnsemblMetazoa" id="XP_038044157.1"/>
    </source>
</evidence>
<dbReference type="Pfam" id="PF00020">
    <property type="entry name" value="TNFR_c6"/>
    <property type="match status" value="1"/>
</dbReference>
<evidence type="ECO:0000256" key="4">
    <source>
        <dbReference type="SAM" id="SignalP"/>
    </source>
</evidence>
<name>A0A913YXR3_PATMI</name>
<dbReference type="AlphaFoldDB" id="A0A913YXR3"/>
<feature type="chain" id="PRO_5037241767" description="TNFR-Cys domain-containing protein" evidence="4">
    <location>
        <begin position="23"/>
        <end position="255"/>
    </location>
</feature>
<feature type="domain" description="TNFR-Cys" evidence="5">
    <location>
        <begin position="82"/>
        <end position="123"/>
    </location>
</feature>
<dbReference type="EnsemblMetazoa" id="XM_038188229.1">
    <property type="protein sequence ID" value="XP_038044157.1"/>
    <property type="gene ID" value="LOC119718810"/>
</dbReference>
<evidence type="ECO:0000256" key="2">
    <source>
        <dbReference type="SAM" id="MobiDB-lite"/>
    </source>
</evidence>
<reference evidence="6" key="1">
    <citation type="submission" date="2022-11" db="UniProtKB">
        <authorList>
            <consortium name="EnsemblMetazoa"/>
        </authorList>
    </citation>
    <scope>IDENTIFICATION</scope>
</reference>
<keyword evidence="3" id="KW-1133">Transmembrane helix</keyword>
<evidence type="ECO:0000256" key="1">
    <source>
        <dbReference type="PROSITE-ProRule" id="PRU00206"/>
    </source>
</evidence>
<keyword evidence="1" id="KW-1015">Disulfide bond</keyword>
<accession>A0A913YXR3</accession>
<dbReference type="GeneID" id="119718810"/>
<feature type="transmembrane region" description="Helical" evidence="3">
    <location>
        <begin position="199"/>
        <end position="222"/>
    </location>
</feature>
<evidence type="ECO:0000256" key="3">
    <source>
        <dbReference type="SAM" id="Phobius"/>
    </source>
</evidence>
<sequence>MPRFQYSLFCLVLLGFILHANALKLAERAADDEPHPYCILGPDQEGVSKFQLGPGGTEYRICRRGHFFNFNPGPLGPIGCTTCPRNTHYMDSRNYCPQCKQCTVCGDNEKEIVSCTPYRNRICEPTIIIPSNVTVENQYDFTTMDSTTALADATLTSTTPPTCPPCVSRAPTNNSSSTTSVTRKEDELTQQNQCIDQNIVIVSTFCGVFGLIAVIEFVLILYCKRRKKQEGNNPNNGPADAYRRVPPGDICLQNL</sequence>
<keyword evidence="3" id="KW-0472">Membrane</keyword>
<keyword evidence="7" id="KW-1185">Reference proteome</keyword>